<dbReference type="Gene3D" id="3.10.28.20">
    <property type="entry name" value="Acetamidase/Formamidase-like domains"/>
    <property type="match status" value="1"/>
</dbReference>
<accession>C0QSS0</accession>
<evidence type="ECO:0000313" key="3">
    <source>
        <dbReference type="EMBL" id="ACO04525.1"/>
    </source>
</evidence>
<evidence type="ECO:0000313" key="4">
    <source>
        <dbReference type="Proteomes" id="UP000001366"/>
    </source>
</evidence>
<proteinExistence type="predicted"/>
<dbReference type="PaxDb" id="123214-PERMA_1964"/>
<dbReference type="OrthoDB" id="15348at2"/>
<dbReference type="EMBL" id="CP001230">
    <property type="protein sequence ID" value="ACO04525.1"/>
    <property type="molecule type" value="Genomic_DNA"/>
</dbReference>
<organism evidence="3 4">
    <name type="scientific">Persephonella marina (strain DSM 14350 / EX-H1)</name>
    <dbReference type="NCBI Taxonomy" id="123214"/>
    <lineage>
        <taxon>Bacteria</taxon>
        <taxon>Pseudomonadati</taxon>
        <taxon>Aquificota</taxon>
        <taxon>Aquificia</taxon>
        <taxon>Aquificales</taxon>
        <taxon>Hydrogenothermaceae</taxon>
        <taxon>Persephonella</taxon>
    </lineage>
</organism>
<reference evidence="3 4" key="1">
    <citation type="journal article" date="2009" name="J. Bacteriol.">
        <title>Complete and draft genome sequences of six members of the Aquificales.</title>
        <authorList>
            <person name="Reysenbach A.L."/>
            <person name="Hamamura N."/>
            <person name="Podar M."/>
            <person name="Griffiths E."/>
            <person name="Ferreira S."/>
            <person name="Hochstein R."/>
            <person name="Heidelberg J."/>
            <person name="Johnson J."/>
            <person name="Mead D."/>
            <person name="Pohorille A."/>
            <person name="Sarmiento M."/>
            <person name="Schweighofer K."/>
            <person name="Seshadri R."/>
            <person name="Voytek M.A."/>
        </authorList>
    </citation>
    <scope>NUCLEOTIDE SEQUENCE [LARGE SCALE GENOMIC DNA]</scope>
    <source>
        <strain evidence="4">DSM 14350 / EX-H1</strain>
    </source>
</reference>
<feature type="compositionally biased region" description="Basic and acidic residues" evidence="1">
    <location>
        <begin position="51"/>
        <end position="75"/>
    </location>
</feature>
<dbReference type="AlphaFoldDB" id="C0QSS0"/>
<dbReference type="HOGENOM" id="CLU_1233532_0_0_0"/>
<feature type="domain" description="Lipoprotein LPP20-like" evidence="2">
    <location>
        <begin position="101"/>
        <end position="207"/>
    </location>
</feature>
<dbReference type="Pfam" id="PF02169">
    <property type="entry name" value="LPP20"/>
    <property type="match status" value="1"/>
</dbReference>
<dbReference type="STRING" id="123214.PERMA_1964"/>
<keyword evidence="3" id="KW-0449">Lipoprotein</keyword>
<dbReference type="Proteomes" id="UP000001366">
    <property type="component" value="Chromosome"/>
</dbReference>
<name>C0QSS0_PERMH</name>
<dbReference type="KEGG" id="pmx:PERMA_1964"/>
<evidence type="ECO:0000259" key="2">
    <source>
        <dbReference type="Pfam" id="PF02169"/>
    </source>
</evidence>
<keyword evidence="4" id="KW-1185">Reference proteome</keyword>
<feature type="region of interest" description="Disordered" evidence="1">
    <location>
        <begin position="45"/>
        <end position="75"/>
    </location>
</feature>
<sequence length="209" mass="24070">MGKLPVYTLMILSLIFFSISCGGKKTVKQSPYEVQQEKARKAFEELEEESEKPVEQLKLPLEDQKKPEKKAVKKKPEVTKREVKIAKREIKTKYPLKNGYPVWVYNPNYDGYLGAVGIAKKTRGGYPQQKRTAVAIAQANLAKQIKILVNAEVTTEKINVDTRTLQYYRSKIRSLSKQEAQAYLRNTKVMDEWIDPKTGDLYVWVVLEK</sequence>
<protein>
    <submittedName>
        <fullName evidence="3">Putative lipoprotein</fullName>
    </submittedName>
</protein>
<dbReference type="RefSeq" id="WP_012676762.1">
    <property type="nucleotide sequence ID" value="NC_012440.1"/>
</dbReference>
<gene>
    <name evidence="3" type="ordered locus">PERMA_1964</name>
</gene>
<dbReference type="InterPro" id="IPR024952">
    <property type="entry name" value="LPP20-like_dom"/>
</dbReference>
<dbReference type="PROSITE" id="PS51257">
    <property type="entry name" value="PROKAR_LIPOPROTEIN"/>
    <property type="match status" value="1"/>
</dbReference>
<evidence type="ECO:0000256" key="1">
    <source>
        <dbReference type="SAM" id="MobiDB-lite"/>
    </source>
</evidence>